<dbReference type="OrthoDB" id="3174319at2759"/>
<feature type="compositionally biased region" description="Basic and acidic residues" evidence="1">
    <location>
        <begin position="254"/>
        <end position="268"/>
    </location>
</feature>
<keyword evidence="2" id="KW-1133">Transmembrane helix</keyword>
<keyword evidence="2" id="KW-0472">Membrane</keyword>
<reference evidence="3 4" key="1">
    <citation type="journal article" date="2019" name="New Phytol.">
        <title>Comparative genomics reveals unique wood-decay strategies and fruiting body development in the Schizophyllaceae.</title>
        <authorList>
            <person name="Almasi E."/>
            <person name="Sahu N."/>
            <person name="Krizsan K."/>
            <person name="Balint B."/>
            <person name="Kovacs G.M."/>
            <person name="Kiss B."/>
            <person name="Cseklye J."/>
            <person name="Drula E."/>
            <person name="Henrissat B."/>
            <person name="Nagy I."/>
            <person name="Chovatia M."/>
            <person name="Adam C."/>
            <person name="LaButti K."/>
            <person name="Lipzen A."/>
            <person name="Riley R."/>
            <person name="Grigoriev I.V."/>
            <person name="Nagy L.G."/>
        </authorList>
    </citation>
    <scope>NUCLEOTIDE SEQUENCE [LARGE SCALE GENOMIC DNA]</scope>
    <source>
        <strain evidence="3 4">NL-1724</strain>
    </source>
</reference>
<protein>
    <submittedName>
        <fullName evidence="3">Uncharacterized protein</fullName>
    </submittedName>
</protein>
<feature type="compositionally biased region" description="Basic and acidic residues" evidence="1">
    <location>
        <begin position="307"/>
        <end position="320"/>
    </location>
</feature>
<dbReference type="Proteomes" id="UP000320762">
    <property type="component" value="Unassembled WGS sequence"/>
</dbReference>
<name>A0A550CWC6_9AGAR</name>
<evidence type="ECO:0000256" key="1">
    <source>
        <dbReference type="SAM" id="MobiDB-lite"/>
    </source>
</evidence>
<dbReference type="EMBL" id="VDMD01000001">
    <property type="protein sequence ID" value="TRM69073.1"/>
    <property type="molecule type" value="Genomic_DNA"/>
</dbReference>
<feature type="transmembrane region" description="Helical" evidence="2">
    <location>
        <begin position="57"/>
        <end position="78"/>
    </location>
</feature>
<keyword evidence="2" id="KW-0812">Transmembrane</keyword>
<accession>A0A550CWC6</accession>
<organism evidence="3 4">
    <name type="scientific">Schizophyllum amplum</name>
    <dbReference type="NCBI Taxonomy" id="97359"/>
    <lineage>
        <taxon>Eukaryota</taxon>
        <taxon>Fungi</taxon>
        <taxon>Dikarya</taxon>
        <taxon>Basidiomycota</taxon>
        <taxon>Agaricomycotina</taxon>
        <taxon>Agaricomycetes</taxon>
        <taxon>Agaricomycetidae</taxon>
        <taxon>Agaricales</taxon>
        <taxon>Schizophyllaceae</taxon>
        <taxon>Schizophyllum</taxon>
    </lineage>
</organism>
<feature type="compositionally biased region" description="Low complexity" evidence="1">
    <location>
        <begin position="289"/>
        <end position="306"/>
    </location>
</feature>
<feature type="transmembrane region" description="Helical" evidence="2">
    <location>
        <begin position="33"/>
        <end position="51"/>
    </location>
</feature>
<feature type="compositionally biased region" description="Polar residues" evidence="1">
    <location>
        <begin position="270"/>
        <end position="283"/>
    </location>
</feature>
<sequence length="362" mass="39351">MSSVARCSAPYHPLGLTALSGLKILALHAGVDLLLYGIQTALFIAAMTMLAPRSRLITAVIIGLFLASSLSVAVELEIYSKQFQVVYGCVASQALLIDLNFVQTGAQRLNFLLSDSVVVWRAWTLWPDSRAAKVVLILCMRYRRDIKPSFNNWIKTTTVERVLALLVESGFVYCIIWAVYIATKFIKGGESGLTGFSVFRSAYHNISGIYPCLIVIVIGMQRDENEMESMDLPSTPISQPLYFASEASGPLRSAGERELQSRGARDEDTNNAMATRDTGYTCSETRHTQSNSSAQSASSSQPARPSGDPERFPARSRESAVDISMTVMDSTSRPAEKYAAGVAKHSSAPEAITTGVAGEKLQ</sequence>
<dbReference type="AlphaFoldDB" id="A0A550CWC6"/>
<proteinExistence type="predicted"/>
<gene>
    <name evidence="3" type="ORF">BD626DRAFT_562876</name>
</gene>
<feature type="transmembrane region" description="Helical" evidence="2">
    <location>
        <begin position="162"/>
        <end position="182"/>
    </location>
</feature>
<evidence type="ECO:0000313" key="3">
    <source>
        <dbReference type="EMBL" id="TRM69073.1"/>
    </source>
</evidence>
<feature type="region of interest" description="Disordered" evidence="1">
    <location>
        <begin position="253"/>
        <end position="362"/>
    </location>
</feature>
<evidence type="ECO:0000256" key="2">
    <source>
        <dbReference type="SAM" id="Phobius"/>
    </source>
</evidence>
<keyword evidence="4" id="KW-1185">Reference proteome</keyword>
<evidence type="ECO:0000313" key="4">
    <source>
        <dbReference type="Proteomes" id="UP000320762"/>
    </source>
</evidence>
<comment type="caution">
    <text evidence="3">The sequence shown here is derived from an EMBL/GenBank/DDBJ whole genome shotgun (WGS) entry which is preliminary data.</text>
</comment>
<feature type="transmembrane region" description="Helical" evidence="2">
    <location>
        <begin position="202"/>
        <end position="220"/>
    </location>
</feature>